<dbReference type="GO" id="GO:0005524">
    <property type="term" value="F:ATP binding"/>
    <property type="evidence" value="ECO:0007669"/>
    <property type="project" value="UniProtKB-UniRule"/>
</dbReference>
<evidence type="ECO:0000256" key="4">
    <source>
        <dbReference type="ARBA" id="ARBA00022723"/>
    </source>
</evidence>
<organism evidence="10 11">
    <name type="scientific">Rohdeia mirabilis</name>
    <dbReference type="NCBI Taxonomy" id="2528008"/>
    <lineage>
        <taxon>Bacteria</taxon>
        <taxon>Pseudomonadati</taxon>
        <taxon>Planctomycetota</taxon>
        <taxon>Planctomycetia</taxon>
        <taxon>Planctomycetia incertae sedis</taxon>
        <taxon>Rohdeia</taxon>
    </lineage>
</organism>
<dbReference type="OrthoDB" id="9773505at2"/>
<dbReference type="InterPro" id="IPR003846">
    <property type="entry name" value="SelO"/>
</dbReference>
<sequence length="491" mass="54495">MTTTTFPFDNTYAREMEGFWMAARPAAARAPRLVAFNRELALELGLDADALDSELGARIFSGMELPEGAQPIAQAYAGHQFGGFSPQLGDGRALLLGELVDAHGRRRDVQLKGSGPTHFSRGGDGLSALGPVLREYLVSEAMHVLGVPTTRALAAVVTGEQVYREEPLPGGVFTRVASSHLRVGTFQYFAARNEIEKVRQLADYTIRRHDPDLEGADDRYFRLLERVRDRQAELVAHWMRLGFVHGVMNTDNTSLSGETIDYGPCAFMERYDEGTVFSSIDRNGRYAYGRQPRLALWNLARFAETLLPFIDDDKDRAVERAIEAVEEFGPRYEQRWLAHMRAKIGLATERDGDAELVGALLAAMYAGEIDFTNAFRALCEAAGGQREPVRTLFGGEPAIDAWLERWNERLAHESAEPAARAAAMARVNPAYIPRNHKVEEALAAAVERDDFGPFRELHAVLSRPFDAQEGREAYAQPAPSDAEPYRTFCGT</sequence>
<feature type="binding site" evidence="8">
    <location>
        <position position="89"/>
    </location>
    <ligand>
        <name>ATP</name>
        <dbReference type="ChEBI" id="CHEBI:30616"/>
    </ligand>
</feature>
<dbReference type="GO" id="GO:0000287">
    <property type="term" value="F:magnesium ion binding"/>
    <property type="evidence" value="ECO:0007669"/>
    <property type="project" value="UniProtKB-UniRule"/>
</dbReference>
<feature type="binding site" evidence="8">
    <location>
        <position position="252"/>
    </location>
    <ligand>
        <name>Mg(2+)</name>
        <dbReference type="ChEBI" id="CHEBI:18420"/>
    </ligand>
</feature>
<evidence type="ECO:0000256" key="7">
    <source>
        <dbReference type="ARBA" id="ARBA00022842"/>
    </source>
</evidence>
<keyword evidence="8" id="KW-0464">Manganese</keyword>
<dbReference type="RefSeq" id="WP_145182335.1">
    <property type="nucleotide sequence ID" value="NZ_CP036290.1"/>
</dbReference>
<name>A0A518CVD0_9BACT</name>
<dbReference type="EC" id="2.7.7.-" evidence="8"/>
<feature type="binding site" evidence="8">
    <location>
        <position position="261"/>
    </location>
    <ligand>
        <name>ATP</name>
        <dbReference type="ChEBI" id="CHEBI:30616"/>
    </ligand>
</feature>
<gene>
    <name evidence="8" type="primary">ydiU</name>
    <name evidence="8" type="synonym">selO</name>
    <name evidence="10" type="ORF">Pla163_02450</name>
</gene>
<feature type="binding site" evidence="8">
    <location>
        <position position="124"/>
    </location>
    <ligand>
        <name>ATP</name>
        <dbReference type="ChEBI" id="CHEBI:30616"/>
    </ligand>
</feature>
<feature type="active site" description="Proton acceptor" evidence="8">
    <location>
        <position position="251"/>
    </location>
</feature>
<keyword evidence="6 8" id="KW-0067">ATP-binding</keyword>
<feature type="binding site" evidence="8">
    <location>
        <position position="92"/>
    </location>
    <ligand>
        <name>ATP</name>
        <dbReference type="ChEBI" id="CHEBI:30616"/>
    </ligand>
</feature>
<comment type="catalytic activity">
    <reaction evidence="8">
        <text>L-tyrosyl-[protein] + ATP = O-(5'-adenylyl)-L-tyrosyl-[protein] + diphosphate</text>
        <dbReference type="Rhea" id="RHEA:54288"/>
        <dbReference type="Rhea" id="RHEA-COMP:10136"/>
        <dbReference type="Rhea" id="RHEA-COMP:13846"/>
        <dbReference type="ChEBI" id="CHEBI:30616"/>
        <dbReference type="ChEBI" id="CHEBI:33019"/>
        <dbReference type="ChEBI" id="CHEBI:46858"/>
        <dbReference type="ChEBI" id="CHEBI:83624"/>
        <dbReference type="EC" id="2.7.7.108"/>
    </reaction>
</comment>
<feature type="binding site" evidence="8">
    <location>
        <position position="91"/>
    </location>
    <ligand>
        <name>ATP</name>
        <dbReference type="ChEBI" id="CHEBI:30616"/>
    </ligand>
</feature>
<dbReference type="GO" id="GO:0070733">
    <property type="term" value="F:AMPylase activity"/>
    <property type="evidence" value="ECO:0007669"/>
    <property type="project" value="UniProtKB-EC"/>
</dbReference>
<evidence type="ECO:0000256" key="5">
    <source>
        <dbReference type="ARBA" id="ARBA00022741"/>
    </source>
</evidence>
<feature type="binding site" evidence="8">
    <location>
        <position position="175"/>
    </location>
    <ligand>
        <name>ATP</name>
        <dbReference type="ChEBI" id="CHEBI:30616"/>
    </ligand>
</feature>
<keyword evidence="5 8" id="KW-0547">Nucleotide-binding</keyword>
<dbReference type="PANTHER" id="PTHR32057:SF14">
    <property type="entry name" value="PROTEIN ADENYLYLTRANSFERASE SELO, MITOCHONDRIAL"/>
    <property type="match status" value="1"/>
</dbReference>
<keyword evidence="2 8" id="KW-0808">Transferase</keyword>
<evidence type="ECO:0000256" key="6">
    <source>
        <dbReference type="ARBA" id="ARBA00022840"/>
    </source>
</evidence>
<reference evidence="10 11" key="1">
    <citation type="submission" date="2019-02" db="EMBL/GenBank/DDBJ databases">
        <title>Deep-cultivation of Planctomycetes and their phenomic and genomic characterization uncovers novel biology.</title>
        <authorList>
            <person name="Wiegand S."/>
            <person name="Jogler M."/>
            <person name="Boedeker C."/>
            <person name="Pinto D."/>
            <person name="Vollmers J."/>
            <person name="Rivas-Marin E."/>
            <person name="Kohn T."/>
            <person name="Peeters S.H."/>
            <person name="Heuer A."/>
            <person name="Rast P."/>
            <person name="Oberbeckmann S."/>
            <person name="Bunk B."/>
            <person name="Jeske O."/>
            <person name="Meyerdierks A."/>
            <person name="Storesund J.E."/>
            <person name="Kallscheuer N."/>
            <person name="Luecker S."/>
            <person name="Lage O.M."/>
            <person name="Pohl T."/>
            <person name="Merkel B.J."/>
            <person name="Hornburger P."/>
            <person name="Mueller R.-W."/>
            <person name="Bruemmer F."/>
            <person name="Labrenz M."/>
            <person name="Spormann A.M."/>
            <person name="Op den Camp H."/>
            <person name="Overmann J."/>
            <person name="Amann R."/>
            <person name="Jetten M.S.M."/>
            <person name="Mascher T."/>
            <person name="Medema M.H."/>
            <person name="Devos D.P."/>
            <person name="Kaster A.-K."/>
            <person name="Ovreas L."/>
            <person name="Rohde M."/>
            <person name="Galperin M.Y."/>
            <person name="Jogler C."/>
        </authorList>
    </citation>
    <scope>NUCLEOTIDE SEQUENCE [LARGE SCALE GENOMIC DNA]</scope>
    <source>
        <strain evidence="10 11">Pla163</strain>
    </source>
</reference>
<feature type="region of interest" description="Disordered" evidence="9">
    <location>
        <begin position="470"/>
        <end position="491"/>
    </location>
</feature>
<evidence type="ECO:0000313" key="10">
    <source>
        <dbReference type="EMBL" id="QDU83148.1"/>
    </source>
</evidence>
<feature type="binding site" evidence="8">
    <location>
        <position position="182"/>
    </location>
    <ligand>
        <name>ATP</name>
        <dbReference type="ChEBI" id="CHEBI:30616"/>
    </ligand>
</feature>
<evidence type="ECO:0000313" key="11">
    <source>
        <dbReference type="Proteomes" id="UP000319342"/>
    </source>
</evidence>
<evidence type="ECO:0000256" key="8">
    <source>
        <dbReference type="HAMAP-Rule" id="MF_00692"/>
    </source>
</evidence>
<dbReference type="HAMAP" id="MF_00692">
    <property type="entry name" value="SelO"/>
    <property type="match status" value="1"/>
</dbReference>
<dbReference type="EC" id="2.7.7.108" evidence="8"/>
<comment type="similarity">
    <text evidence="1 8">Belongs to the SELO family.</text>
</comment>
<keyword evidence="7 8" id="KW-0460">Magnesium</keyword>
<proteinExistence type="inferred from homology"/>
<protein>
    <recommendedName>
        <fullName evidence="8">Protein nucleotidyltransferase YdiU</fullName>
        <ecNumber evidence="8">2.7.7.-</ecNumber>
    </recommendedName>
    <alternativeName>
        <fullName evidence="8">Protein adenylyltransferase YdiU</fullName>
        <ecNumber evidence="8">2.7.7.108</ecNumber>
    </alternativeName>
    <alternativeName>
        <fullName evidence="8">Protein uridylyltransferase YdiU</fullName>
        <ecNumber evidence="8">2.7.7.-</ecNumber>
    </alternativeName>
</protein>
<feature type="binding site" evidence="8">
    <location>
        <position position="261"/>
    </location>
    <ligand>
        <name>Mg(2+)</name>
        <dbReference type="ChEBI" id="CHEBI:18420"/>
    </ligand>
</feature>
<dbReference type="EMBL" id="CP036290">
    <property type="protein sequence ID" value="QDU83148.1"/>
    <property type="molecule type" value="Genomic_DNA"/>
</dbReference>
<evidence type="ECO:0000256" key="2">
    <source>
        <dbReference type="ARBA" id="ARBA00022679"/>
    </source>
</evidence>
<accession>A0A518CVD0</accession>
<dbReference type="Pfam" id="PF02696">
    <property type="entry name" value="SelO"/>
    <property type="match status" value="1"/>
</dbReference>
<comment type="catalytic activity">
    <reaction evidence="8">
        <text>L-seryl-[protein] + UTP = O-(5'-uridylyl)-L-seryl-[protein] + diphosphate</text>
        <dbReference type="Rhea" id="RHEA:64604"/>
        <dbReference type="Rhea" id="RHEA-COMP:9863"/>
        <dbReference type="Rhea" id="RHEA-COMP:16635"/>
        <dbReference type="ChEBI" id="CHEBI:29999"/>
        <dbReference type="ChEBI" id="CHEBI:33019"/>
        <dbReference type="ChEBI" id="CHEBI:46398"/>
        <dbReference type="ChEBI" id="CHEBI:156051"/>
    </reaction>
</comment>
<feature type="binding site" evidence="8">
    <location>
        <position position="112"/>
    </location>
    <ligand>
        <name>ATP</name>
        <dbReference type="ChEBI" id="CHEBI:30616"/>
    </ligand>
</feature>
<feature type="binding site" evidence="8">
    <location>
        <position position="125"/>
    </location>
    <ligand>
        <name>ATP</name>
        <dbReference type="ChEBI" id="CHEBI:30616"/>
    </ligand>
</feature>
<comment type="catalytic activity">
    <reaction evidence="8">
        <text>L-tyrosyl-[protein] + UTP = O-(5'-uridylyl)-L-tyrosyl-[protein] + diphosphate</text>
        <dbReference type="Rhea" id="RHEA:83887"/>
        <dbReference type="Rhea" id="RHEA-COMP:10136"/>
        <dbReference type="Rhea" id="RHEA-COMP:20238"/>
        <dbReference type="ChEBI" id="CHEBI:33019"/>
        <dbReference type="ChEBI" id="CHEBI:46398"/>
        <dbReference type="ChEBI" id="CHEBI:46858"/>
        <dbReference type="ChEBI" id="CHEBI:90602"/>
    </reaction>
</comment>
<dbReference type="AlphaFoldDB" id="A0A518CVD0"/>
<comment type="catalytic activity">
    <reaction evidence="8">
        <text>L-seryl-[protein] + ATP = 3-O-(5'-adenylyl)-L-seryl-[protein] + diphosphate</text>
        <dbReference type="Rhea" id="RHEA:58120"/>
        <dbReference type="Rhea" id="RHEA-COMP:9863"/>
        <dbReference type="Rhea" id="RHEA-COMP:15073"/>
        <dbReference type="ChEBI" id="CHEBI:29999"/>
        <dbReference type="ChEBI" id="CHEBI:30616"/>
        <dbReference type="ChEBI" id="CHEBI:33019"/>
        <dbReference type="ChEBI" id="CHEBI:142516"/>
        <dbReference type="EC" id="2.7.7.108"/>
    </reaction>
</comment>
<keyword evidence="4 8" id="KW-0479">Metal-binding</keyword>
<dbReference type="GO" id="GO:0030145">
    <property type="term" value="F:manganese ion binding"/>
    <property type="evidence" value="ECO:0007669"/>
    <property type="project" value="UniProtKB-UniRule"/>
</dbReference>
<keyword evidence="3 8" id="KW-0548">Nucleotidyltransferase</keyword>
<comment type="function">
    <text evidence="8">Nucleotidyltransferase involved in the post-translational modification of proteins. It can catalyze the addition of adenosine monophosphate (AMP) or uridine monophosphate (UMP) to a protein, resulting in modifications known as AMPylation and UMPylation.</text>
</comment>
<evidence type="ECO:0000256" key="1">
    <source>
        <dbReference type="ARBA" id="ARBA00009747"/>
    </source>
</evidence>
<dbReference type="Proteomes" id="UP000319342">
    <property type="component" value="Chromosome"/>
</dbReference>
<evidence type="ECO:0000256" key="9">
    <source>
        <dbReference type="SAM" id="MobiDB-lite"/>
    </source>
</evidence>
<dbReference type="PANTHER" id="PTHR32057">
    <property type="entry name" value="PROTEIN ADENYLYLTRANSFERASE SELO, MITOCHONDRIAL"/>
    <property type="match status" value="1"/>
</dbReference>
<comment type="catalytic activity">
    <reaction evidence="8">
        <text>L-histidyl-[protein] + UTP = N(tele)-(5'-uridylyl)-L-histidyl-[protein] + diphosphate</text>
        <dbReference type="Rhea" id="RHEA:83891"/>
        <dbReference type="Rhea" id="RHEA-COMP:9745"/>
        <dbReference type="Rhea" id="RHEA-COMP:20239"/>
        <dbReference type="ChEBI" id="CHEBI:29979"/>
        <dbReference type="ChEBI" id="CHEBI:33019"/>
        <dbReference type="ChEBI" id="CHEBI:46398"/>
        <dbReference type="ChEBI" id="CHEBI:233474"/>
    </reaction>
</comment>
<comment type="cofactor">
    <cofactor evidence="8">
        <name>Mg(2+)</name>
        <dbReference type="ChEBI" id="CHEBI:18420"/>
    </cofactor>
    <cofactor evidence="8">
        <name>Mn(2+)</name>
        <dbReference type="ChEBI" id="CHEBI:29035"/>
    </cofactor>
</comment>
<keyword evidence="11" id="KW-1185">Reference proteome</keyword>
<dbReference type="NCBIfam" id="NF000658">
    <property type="entry name" value="PRK00029.1"/>
    <property type="match status" value="1"/>
</dbReference>
<evidence type="ECO:0000256" key="3">
    <source>
        <dbReference type="ARBA" id="ARBA00022695"/>
    </source>
</evidence>
<comment type="catalytic activity">
    <reaction evidence="8">
        <text>L-threonyl-[protein] + ATP = 3-O-(5'-adenylyl)-L-threonyl-[protein] + diphosphate</text>
        <dbReference type="Rhea" id="RHEA:54292"/>
        <dbReference type="Rhea" id="RHEA-COMP:11060"/>
        <dbReference type="Rhea" id="RHEA-COMP:13847"/>
        <dbReference type="ChEBI" id="CHEBI:30013"/>
        <dbReference type="ChEBI" id="CHEBI:30616"/>
        <dbReference type="ChEBI" id="CHEBI:33019"/>
        <dbReference type="ChEBI" id="CHEBI:138113"/>
        <dbReference type="EC" id="2.7.7.108"/>
    </reaction>
</comment>